<dbReference type="InterPro" id="IPR052974">
    <property type="entry name" value="GH79_Enzymes"/>
</dbReference>
<dbReference type="EMBL" id="CP063407">
    <property type="protein sequence ID" value="QSZ32183.1"/>
    <property type="molecule type" value="Genomic_DNA"/>
</dbReference>
<proteinExistence type="predicted"/>
<dbReference type="OrthoDB" id="2796951at2759"/>
<evidence type="ECO:0000313" key="3">
    <source>
        <dbReference type="EMBL" id="QSZ32183.1"/>
    </source>
</evidence>
<dbReference type="Pfam" id="PF16862">
    <property type="entry name" value="Glyco_hydro_79C"/>
    <property type="match status" value="1"/>
</dbReference>
<evidence type="ECO:0000259" key="2">
    <source>
        <dbReference type="Pfam" id="PF16862"/>
    </source>
</evidence>
<name>A0A8A3PAQ2_9HELO</name>
<keyword evidence="1" id="KW-0732">Signal</keyword>
<dbReference type="Gene3D" id="3.20.20.80">
    <property type="entry name" value="Glycosidases"/>
    <property type="match status" value="2"/>
</dbReference>
<feature type="domain" description="Beta-glucuronidase C-terminal" evidence="2">
    <location>
        <begin position="423"/>
        <end position="550"/>
    </location>
</feature>
<dbReference type="InterPro" id="IPR031728">
    <property type="entry name" value="GlcAase_C"/>
</dbReference>
<organism evidence="3 4">
    <name type="scientific">Monilinia vaccinii-corymbosi</name>
    <dbReference type="NCBI Taxonomy" id="61207"/>
    <lineage>
        <taxon>Eukaryota</taxon>
        <taxon>Fungi</taxon>
        <taxon>Dikarya</taxon>
        <taxon>Ascomycota</taxon>
        <taxon>Pezizomycotina</taxon>
        <taxon>Leotiomycetes</taxon>
        <taxon>Helotiales</taxon>
        <taxon>Sclerotiniaceae</taxon>
        <taxon>Monilinia</taxon>
    </lineage>
</organism>
<dbReference type="AlphaFoldDB" id="A0A8A3PAQ2"/>
<sequence>MARIPGFLLLNLIQTIHAQSSFTVPSIAPASAGHPLPAFISYSIEFCFFPDYAGNNSSPNTFSNNLLNNLANFQGTKPYIRVGGNTQDYALFNASLPYAVNGTINPSKTVDYPTTVYIGPSYFESYSAWPDVKFSHGFNLGLGGNSSIGWQTLLDTIPLACKALEGGKLLMWEYGNEPDLFSTSAQGPVRPPTWNESTYVSQWLNGSRKIKEEVAKTCPDLASYGFMAPSFAGVENHLNPVTTWNDGIDIDKDIELISSHNYIGGATQPGVTLQGTLMNHTQTKASIARQLNVSSLLESFNIPFILGETNSLYNQGAPGLSNSYGAALVGSFCDSSSSLILTSTKWNLDFALYGASKNIRRIHFHTGLSYRYSPWQPRDTDIDPKGTKPPYYGNIAAAAFLSNLTASTTTVAEIPLSNAMESAYAAYVNGALKRIIIINMHQYNYTVNETSKVLNSVSRPIRNYTITIPTNTTTESPGRNLPALLPKSATLRALHANGSDAITGITYDGYSYNYELNNGLPVRLLNVTVGQKVEIVDGKLTVPVEDSGAVTVDFGA</sequence>
<reference evidence="3" key="1">
    <citation type="submission" date="2020-10" db="EMBL/GenBank/DDBJ databases">
        <title>Genome Sequence of Monilinia vaccinii-corymbosi Sheds Light on Mummy Berry Disease Infection of Blueberry and Mating Type.</title>
        <authorList>
            <person name="Yow A.G."/>
            <person name="Zhang Y."/>
            <person name="Bansal K."/>
            <person name="Eacker S.M."/>
            <person name="Sullivan S."/>
            <person name="Liachko I."/>
            <person name="Cubeta M.A."/>
            <person name="Rollins J.A."/>
            <person name="Ashrafi H."/>
        </authorList>
    </citation>
    <scope>NUCLEOTIDE SEQUENCE</scope>
    <source>
        <strain evidence="3">RL-1</strain>
    </source>
</reference>
<protein>
    <recommendedName>
        <fullName evidence="2">Beta-glucuronidase C-terminal domain-containing protein</fullName>
    </recommendedName>
</protein>
<feature type="chain" id="PRO_5032523642" description="Beta-glucuronidase C-terminal domain-containing protein" evidence="1">
    <location>
        <begin position="19"/>
        <end position="556"/>
    </location>
</feature>
<dbReference type="PANTHER" id="PTHR36183:SF2">
    <property type="entry name" value="BETA-GLUCURONIDASE C-TERMINAL DOMAIN-CONTAINING PROTEIN"/>
    <property type="match status" value="1"/>
</dbReference>
<keyword evidence="4" id="KW-1185">Reference proteome</keyword>
<evidence type="ECO:0000256" key="1">
    <source>
        <dbReference type="SAM" id="SignalP"/>
    </source>
</evidence>
<accession>A0A8A3PAQ2</accession>
<feature type="signal peptide" evidence="1">
    <location>
        <begin position="1"/>
        <end position="18"/>
    </location>
</feature>
<dbReference type="PANTHER" id="PTHR36183">
    <property type="entry name" value="BETA-GLUCURONIDASE"/>
    <property type="match status" value="1"/>
</dbReference>
<dbReference type="Proteomes" id="UP000672032">
    <property type="component" value="Chromosome 3"/>
</dbReference>
<dbReference type="SUPFAM" id="SSF51445">
    <property type="entry name" value="(Trans)glycosidases"/>
    <property type="match status" value="1"/>
</dbReference>
<evidence type="ECO:0000313" key="4">
    <source>
        <dbReference type="Proteomes" id="UP000672032"/>
    </source>
</evidence>
<gene>
    <name evidence="3" type="ORF">DSL72_001754</name>
</gene>
<dbReference type="InterPro" id="IPR017853">
    <property type="entry name" value="GH"/>
</dbReference>